<evidence type="ECO:0000256" key="3">
    <source>
        <dbReference type="ARBA" id="ARBA00022475"/>
    </source>
</evidence>
<keyword evidence="10" id="KW-0813">Transport</keyword>
<sequence>MVMGLKQQGGRGKFSPMAEINVTPMVDVMLVLLIIFMVAAPLLTVGIEVNLPDTEAQNLSEQTEPLTVSVTAEGNIFVQDTQIEYDNLVPHLTAIAQAGYDQAIYVRGDKDVDWDRVAKVLGQLSKAGFRQISLVTD</sequence>
<dbReference type="PANTHER" id="PTHR30558:SF7">
    <property type="entry name" value="TOL-PAL SYSTEM PROTEIN TOLR"/>
    <property type="match status" value="1"/>
</dbReference>
<evidence type="ECO:0000256" key="10">
    <source>
        <dbReference type="RuleBase" id="RU003879"/>
    </source>
</evidence>
<dbReference type="Proteomes" id="UP000264589">
    <property type="component" value="Unassembled WGS sequence"/>
</dbReference>
<dbReference type="GO" id="GO:0005886">
    <property type="term" value="C:plasma membrane"/>
    <property type="evidence" value="ECO:0007669"/>
    <property type="project" value="UniProtKB-SubCell"/>
</dbReference>
<dbReference type="OrthoDB" id="9798629at2"/>
<evidence type="ECO:0000256" key="7">
    <source>
        <dbReference type="ARBA" id="ARBA00022989"/>
    </source>
</evidence>
<keyword evidence="7 11" id="KW-1133">Transmembrane helix</keyword>
<comment type="caution">
    <text evidence="12">The sequence shown here is derived from an EMBL/GenBank/DDBJ whole genome shotgun (WGS) entry which is preliminary data.</text>
</comment>
<comment type="similarity">
    <text evidence="2 10">Belongs to the ExbD/TolR family.</text>
</comment>
<dbReference type="RefSeq" id="WP_116392503.1">
    <property type="nucleotide sequence ID" value="NZ_CAXQPM010000003.1"/>
</dbReference>
<gene>
    <name evidence="12" type="primary">tolR</name>
    <name evidence="12" type="ORF">DX908_11695</name>
</gene>
<keyword evidence="9" id="KW-0131">Cell cycle</keyword>
<dbReference type="GO" id="GO:0022857">
    <property type="term" value="F:transmembrane transporter activity"/>
    <property type="evidence" value="ECO:0007669"/>
    <property type="project" value="InterPro"/>
</dbReference>
<keyword evidence="13" id="KW-1185">Reference proteome</keyword>
<organism evidence="12 13">
    <name type="scientific">Parvularcula marina</name>
    <dbReference type="NCBI Taxonomy" id="2292771"/>
    <lineage>
        <taxon>Bacteria</taxon>
        <taxon>Pseudomonadati</taxon>
        <taxon>Pseudomonadota</taxon>
        <taxon>Alphaproteobacteria</taxon>
        <taxon>Parvularculales</taxon>
        <taxon>Parvularculaceae</taxon>
        <taxon>Parvularcula</taxon>
    </lineage>
</organism>
<evidence type="ECO:0000256" key="8">
    <source>
        <dbReference type="ARBA" id="ARBA00023136"/>
    </source>
</evidence>
<evidence type="ECO:0000256" key="1">
    <source>
        <dbReference type="ARBA" id="ARBA00004162"/>
    </source>
</evidence>
<reference evidence="12 13" key="1">
    <citation type="submission" date="2018-08" db="EMBL/GenBank/DDBJ databases">
        <title>Parvularcula sp. SM1705, isolated from surface water of the South Sea China.</title>
        <authorList>
            <person name="Sun L."/>
        </authorList>
    </citation>
    <scope>NUCLEOTIDE SEQUENCE [LARGE SCALE GENOMIC DNA]</scope>
    <source>
        <strain evidence="12 13">SM1705</strain>
    </source>
</reference>
<keyword evidence="4" id="KW-0997">Cell inner membrane</keyword>
<keyword evidence="3" id="KW-1003">Cell membrane</keyword>
<dbReference type="EMBL" id="QUQO01000001">
    <property type="protein sequence ID" value="RFB05871.1"/>
    <property type="molecule type" value="Genomic_DNA"/>
</dbReference>
<dbReference type="GO" id="GO:0051301">
    <property type="term" value="P:cell division"/>
    <property type="evidence" value="ECO:0007669"/>
    <property type="project" value="UniProtKB-KW"/>
</dbReference>
<dbReference type="NCBIfam" id="TIGR02801">
    <property type="entry name" value="tolR"/>
    <property type="match status" value="1"/>
</dbReference>
<accession>A0A371RKA1</accession>
<dbReference type="Gene3D" id="3.30.420.270">
    <property type="match status" value="1"/>
</dbReference>
<evidence type="ECO:0000256" key="6">
    <source>
        <dbReference type="ARBA" id="ARBA00022692"/>
    </source>
</evidence>
<keyword evidence="10" id="KW-0653">Protein transport</keyword>
<evidence type="ECO:0000256" key="9">
    <source>
        <dbReference type="ARBA" id="ARBA00023306"/>
    </source>
</evidence>
<dbReference type="InterPro" id="IPR003400">
    <property type="entry name" value="ExbD"/>
</dbReference>
<dbReference type="AlphaFoldDB" id="A0A371RKA1"/>
<evidence type="ECO:0000256" key="4">
    <source>
        <dbReference type="ARBA" id="ARBA00022519"/>
    </source>
</evidence>
<evidence type="ECO:0000313" key="13">
    <source>
        <dbReference type="Proteomes" id="UP000264589"/>
    </source>
</evidence>
<keyword evidence="5" id="KW-0132">Cell division</keyword>
<keyword evidence="8 11" id="KW-0472">Membrane</keyword>
<proteinExistence type="inferred from homology"/>
<dbReference type="InterPro" id="IPR014168">
    <property type="entry name" value="Tol-Pal_TolR"/>
</dbReference>
<evidence type="ECO:0000256" key="11">
    <source>
        <dbReference type="SAM" id="Phobius"/>
    </source>
</evidence>
<name>A0A371RKA1_9PROT</name>
<dbReference type="Pfam" id="PF02472">
    <property type="entry name" value="ExbD"/>
    <property type="match status" value="1"/>
</dbReference>
<feature type="transmembrane region" description="Helical" evidence="11">
    <location>
        <begin position="21"/>
        <end position="43"/>
    </location>
</feature>
<dbReference type="PANTHER" id="PTHR30558">
    <property type="entry name" value="EXBD MEMBRANE COMPONENT OF PMF-DRIVEN MACROMOLECULE IMPORT SYSTEM"/>
    <property type="match status" value="1"/>
</dbReference>
<evidence type="ECO:0000256" key="5">
    <source>
        <dbReference type="ARBA" id="ARBA00022618"/>
    </source>
</evidence>
<evidence type="ECO:0000313" key="12">
    <source>
        <dbReference type="EMBL" id="RFB05871.1"/>
    </source>
</evidence>
<dbReference type="FunCoup" id="A0A371RKA1">
    <property type="interactions" value="177"/>
</dbReference>
<keyword evidence="6 10" id="KW-0812">Transmembrane</keyword>
<comment type="subcellular location">
    <subcellularLocation>
        <location evidence="1">Cell membrane</location>
        <topology evidence="1">Single-pass membrane protein</topology>
    </subcellularLocation>
    <subcellularLocation>
        <location evidence="10">Cell membrane</location>
        <topology evidence="10">Single-pass type II membrane protein</topology>
    </subcellularLocation>
</comment>
<dbReference type="InParanoid" id="A0A371RKA1"/>
<protein>
    <submittedName>
        <fullName evidence="12">Protein TolR</fullName>
    </submittedName>
</protein>
<evidence type="ECO:0000256" key="2">
    <source>
        <dbReference type="ARBA" id="ARBA00005811"/>
    </source>
</evidence>
<dbReference type="GO" id="GO:0015031">
    <property type="term" value="P:protein transport"/>
    <property type="evidence" value="ECO:0007669"/>
    <property type="project" value="UniProtKB-KW"/>
</dbReference>